<dbReference type="Gene3D" id="3.40.50.2000">
    <property type="entry name" value="Glycogen Phosphorylase B"/>
    <property type="match status" value="2"/>
</dbReference>
<feature type="domain" description="Glycosyl transferase family 1" evidence="1">
    <location>
        <begin position="212"/>
        <end position="386"/>
    </location>
</feature>
<dbReference type="EMBL" id="FTOI01000008">
    <property type="protein sequence ID" value="SIS84249.1"/>
    <property type="molecule type" value="Genomic_DNA"/>
</dbReference>
<proteinExistence type="predicted"/>
<sequence length="413" mass="47330">MKIAIFDHQLNFGGGTRFITNLLIHIKKLNKHEITFYCDKEKANSLKILEIFESQAINVIQLESLKTQSIIYPKNLSGRIIRKIKNRIVKTKPLIKISLSDEIINISENFDLCYFPWPYGIQNIKTHCPKIATFHDFNFKYFWGVPIYDVVSLKKMNENISGWLNDSSAVVSTNFMKSELLKFYKNVKPESVDVVHLPSLNIFDGKNNRQDQDFYKKYADLPYIVCPVHLCSHKNINIIITSASIINKDKIRVRFIFTGKNTELLTGKCEYLGVNTSYSENIVNFENIDSIGLGYISDSEMDNILKNSFAVLNASYYEAGNGVGLDAWSLGVPVIQSNIEAHEEHLHLQGFKAFTFDPKKHESLVNAIENCLNNSELRIKNINDSKKAAKNLKWENAAIKYLSIFEKTVKQHD</sequence>
<dbReference type="SUPFAM" id="SSF53756">
    <property type="entry name" value="UDP-Glycosyltransferase/glycogen phosphorylase"/>
    <property type="match status" value="1"/>
</dbReference>
<dbReference type="AlphaFoldDB" id="A0A1N7ME29"/>
<dbReference type="InterPro" id="IPR001296">
    <property type="entry name" value="Glyco_trans_1"/>
</dbReference>
<keyword evidence="3" id="KW-1185">Reference proteome</keyword>
<keyword evidence="2" id="KW-0808">Transferase</keyword>
<dbReference type="STRING" id="713588.SAMN05421789_10898"/>
<dbReference type="Proteomes" id="UP000185839">
    <property type="component" value="Unassembled WGS sequence"/>
</dbReference>
<dbReference type="PANTHER" id="PTHR46401:SF8">
    <property type="entry name" value="BLL6006 PROTEIN"/>
    <property type="match status" value="1"/>
</dbReference>
<dbReference type="GO" id="GO:0016757">
    <property type="term" value="F:glycosyltransferase activity"/>
    <property type="evidence" value="ECO:0007669"/>
    <property type="project" value="InterPro"/>
</dbReference>
<dbReference type="RefSeq" id="WP_076387271.1">
    <property type="nucleotide sequence ID" value="NZ_FTOI01000008.1"/>
</dbReference>
<evidence type="ECO:0000313" key="2">
    <source>
        <dbReference type="EMBL" id="SIS84249.1"/>
    </source>
</evidence>
<reference evidence="3" key="1">
    <citation type="submission" date="2017-01" db="EMBL/GenBank/DDBJ databases">
        <authorList>
            <person name="Varghese N."/>
            <person name="Submissions S."/>
        </authorList>
    </citation>
    <scope>NUCLEOTIDE SEQUENCE [LARGE SCALE GENOMIC DNA]</scope>
    <source>
        <strain evidence="3">DSM 23145</strain>
    </source>
</reference>
<dbReference type="OrthoDB" id="913551at2"/>
<dbReference type="PANTHER" id="PTHR46401">
    <property type="entry name" value="GLYCOSYLTRANSFERASE WBBK-RELATED"/>
    <property type="match status" value="1"/>
</dbReference>
<accession>A0A1N7ME29</accession>
<name>A0A1N7ME29_9FLAO</name>
<evidence type="ECO:0000259" key="1">
    <source>
        <dbReference type="Pfam" id="PF00534"/>
    </source>
</evidence>
<dbReference type="Pfam" id="PF00534">
    <property type="entry name" value="Glycos_transf_1"/>
    <property type="match status" value="1"/>
</dbReference>
<protein>
    <submittedName>
        <fullName evidence="2">Glycosyltransferase involved in cell wall bisynthesis</fullName>
    </submittedName>
</protein>
<gene>
    <name evidence="2" type="ORF">SAMN05421789_10898</name>
</gene>
<evidence type="ECO:0000313" key="3">
    <source>
        <dbReference type="Proteomes" id="UP000185839"/>
    </source>
</evidence>
<organism evidence="2 3">
    <name type="scientific">Kaistella chaponensis</name>
    <dbReference type="NCBI Taxonomy" id="713588"/>
    <lineage>
        <taxon>Bacteria</taxon>
        <taxon>Pseudomonadati</taxon>
        <taxon>Bacteroidota</taxon>
        <taxon>Flavobacteriia</taxon>
        <taxon>Flavobacteriales</taxon>
        <taxon>Weeksellaceae</taxon>
        <taxon>Chryseobacterium group</taxon>
        <taxon>Kaistella</taxon>
    </lineage>
</organism>